<name>A0A016W831_9BILA</name>
<gene>
    <name evidence="2" type="primary">Acey_s0948.g3169</name>
    <name evidence="2" type="ORF">Y032_0948g3169</name>
</gene>
<organism evidence="2 3">
    <name type="scientific">Ancylostoma ceylanicum</name>
    <dbReference type="NCBI Taxonomy" id="53326"/>
    <lineage>
        <taxon>Eukaryota</taxon>
        <taxon>Metazoa</taxon>
        <taxon>Ecdysozoa</taxon>
        <taxon>Nematoda</taxon>
        <taxon>Chromadorea</taxon>
        <taxon>Rhabditida</taxon>
        <taxon>Rhabditina</taxon>
        <taxon>Rhabditomorpha</taxon>
        <taxon>Strongyloidea</taxon>
        <taxon>Ancylostomatidae</taxon>
        <taxon>Ancylostomatinae</taxon>
        <taxon>Ancylostoma</taxon>
    </lineage>
</organism>
<dbReference type="EMBL" id="JARK01000548">
    <property type="protein sequence ID" value="EYC35994.1"/>
    <property type="molecule type" value="Genomic_DNA"/>
</dbReference>
<reference evidence="3" key="1">
    <citation type="journal article" date="2015" name="Nat. Genet.">
        <title>The genome and transcriptome of the zoonotic hookworm Ancylostoma ceylanicum identify infection-specific gene families.</title>
        <authorList>
            <person name="Schwarz E.M."/>
            <person name="Hu Y."/>
            <person name="Antoshechkin I."/>
            <person name="Miller M.M."/>
            <person name="Sternberg P.W."/>
            <person name="Aroian R.V."/>
        </authorList>
    </citation>
    <scope>NUCLEOTIDE SEQUENCE</scope>
    <source>
        <strain evidence="3">HY135</strain>
    </source>
</reference>
<evidence type="ECO:0000313" key="3">
    <source>
        <dbReference type="Proteomes" id="UP000024635"/>
    </source>
</evidence>
<keyword evidence="3" id="KW-1185">Reference proteome</keyword>
<proteinExistence type="predicted"/>
<evidence type="ECO:0000313" key="2">
    <source>
        <dbReference type="EMBL" id="EYC35994.1"/>
    </source>
</evidence>
<feature type="compositionally biased region" description="Acidic residues" evidence="1">
    <location>
        <begin position="17"/>
        <end position="27"/>
    </location>
</feature>
<feature type="region of interest" description="Disordered" evidence="1">
    <location>
        <begin position="1"/>
        <end position="54"/>
    </location>
</feature>
<evidence type="ECO:0000256" key="1">
    <source>
        <dbReference type="SAM" id="MobiDB-lite"/>
    </source>
</evidence>
<protein>
    <submittedName>
        <fullName evidence="2">Uncharacterized protein</fullName>
    </submittedName>
</protein>
<comment type="caution">
    <text evidence="2">The sequence shown here is derived from an EMBL/GenBank/DDBJ whole genome shotgun (WGS) entry which is preliminary data.</text>
</comment>
<dbReference type="AlphaFoldDB" id="A0A016W831"/>
<dbReference type="Proteomes" id="UP000024635">
    <property type="component" value="Unassembled WGS sequence"/>
</dbReference>
<accession>A0A016W831</accession>
<sequence>MGTPRKQREANQQVATDESEDEAIIAEDESKYPEEEGSSSSQQTRHQEDEQPLGRIERLLDGLHGKVETVTYDVSDLRACINYCL</sequence>